<evidence type="ECO:0000256" key="1">
    <source>
        <dbReference type="ARBA" id="ARBA00010169"/>
    </source>
</evidence>
<dbReference type="EMBL" id="BARS01005197">
    <property type="protein sequence ID" value="GAF69650.1"/>
    <property type="molecule type" value="Genomic_DNA"/>
</dbReference>
<organism evidence="2">
    <name type="scientific">marine sediment metagenome</name>
    <dbReference type="NCBI Taxonomy" id="412755"/>
    <lineage>
        <taxon>unclassified sequences</taxon>
        <taxon>metagenomes</taxon>
        <taxon>ecological metagenomes</taxon>
    </lineage>
</organism>
<evidence type="ECO:0008006" key="3">
    <source>
        <dbReference type="Google" id="ProtNLM"/>
    </source>
</evidence>
<dbReference type="PANTHER" id="PTHR23419:SF8">
    <property type="entry name" value="FI09726P"/>
    <property type="match status" value="1"/>
</dbReference>
<dbReference type="PANTHER" id="PTHR23419">
    <property type="entry name" value="DIVALENT CATION TOLERANCE CUTA-RELATED"/>
    <property type="match status" value="1"/>
</dbReference>
<sequence>MALSKKYAVVFVTAENIKAARKIARGVVKERLAACTNIIAKIESVYWWQGKIENSPESMLIMKTKVSLKKKLIKKIKKLHSYSVPEIIFLPIIEGNPDYLKWIGTETVA</sequence>
<comment type="caution">
    <text evidence="2">The sequence shown here is derived from an EMBL/GenBank/DDBJ whole genome shotgun (WGS) entry which is preliminary data.</text>
</comment>
<dbReference type="InterPro" id="IPR015867">
    <property type="entry name" value="N-reg_PII/ATP_PRibTrfase_C"/>
</dbReference>
<dbReference type="InterPro" id="IPR011322">
    <property type="entry name" value="N-reg_PII-like_a/b"/>
</dbReference>
<evidence type="ECO:0000313" key="2">
    <source>
        <dbReference type="EMBL" id="GAF69650.1"/>
    </source>
</evidence>
<dbReference type="Pfam" id="PF03091">
    <property type="entry name" value="CutA1"/>
    <property type="match status" value="1"/>
</dbReference>
<name>X0T0S0_9ZZZZ</name>
<dbReference type="GO" id="GO:0010038">
    <property type="term" value="P:response to metal ion"/>
    <property type="evidence" value="ECO:0007669"/>
    <property type="project" value="InterPro"/>
</dbReference>
<dbReference type="InterPro" id="IPR004323">
    <property type="entry name" value="Ion_tolerance_CutA"/>
</dbReference>
<protein>
    <recommendedName>
        <fullName evidence="3">Divalent-cation tolerance protein CutA</fullName>
    </recommendedName>
</protein>
<reference evidence="2" key="1">
    <citation type="journal article" date="2014" name="Front. Microbiol.">
        <title>High frequency of phylogenetically diverse reductive dehalogenase-homologous genes in deep subseafloor sedimentary metagenomes.</title>
        <authorList>
            <person name="Kawai M."/>
            <person name="Futagami T."/>
            <person name="Toyoda A."/>
            <person name="Takaki Y."/>
            <person name="Nishi S."/>
            <person name="Hori S."/>
            <person name="Arai W."/>
            <person name="Tsubouchi T."/>
            <person name="Morono Y."/>
            <person name="Uchiyama I."/>
            <person name="Ito T."/>
            <person name="Fujiyama A."/>
            <person name="Inagaki F."/>
            <person name="Takami H."/>
        </authorList>
    </citation>
    <scope>NUCLEOTIDE SEQUENCE</scope>
    <source>
        <strain evidence="2">Expedition CK06-06</strain>
    </source>
</reference>
<comment type="similarity">
    <text evidence="1">Belongs to the CutA family.</text>
</comment>
<gene>
    <name evidence="2" type="ORF">S01H1_10174</name>
</gene>
<proteinExistence type="inferred from homology"/>
<dbReference type="Gene3D" id="3.30.70.120">
    <property type="match status" value="1"/>
</dbReference>
<dbReference type="GO" id="GO:0005507">
    <property type="term" value="F:copper ion binding"/>
    <property type="evidence" value="ECO:0007669"/>
    <property type="project" value="TreeGrafter"/>
</dbReference>
<dbReference type="AlphaFoldDB" id="X0T0S0"/>
<accession>X0T0S0</accession>
<dbReference type="SUPFAM" id="SSF54913">
    <property type="entry name" value="GlnB-like"/>
    <property type="match status" value="1"/>
</dbReference>